<evidence type="ECO:0000313" key="2">
    <source>
        <dbReference type="EMBL" id="GAA4183179.1"/>
    </source>
</evidence>
<feature type="domain" description="O-acyltransferase WSD1-like N-terminal" evidence="1">
    <location>
        <begin position="14"/>
        <end position="281"/>
    </location>
</feature>
<accession>A0ABP8AFJ9</accession>
<sequence>MSPRPRTQVELLRTLDETFLRTRVEFETMWPTATLVIDSAPFRDAAGVLDRDRVAAALLVVAERFTETRLRLVDAPLGVTAPLWVPAGPLDRDYHLGWFPHVPGAGEEAALFCGAAHAPRRRDRPLWRYTVIERADGDLAVVGSVQHALGDALFALRFVDALMQGDVGDAGDAGRAGPAGDAASLGPAPSSRLAGLLIVWGRWLRARSGPGDAWHEYWRKPFRKRLTRWGGRLLRPLRDRAIERRGLRAVLAPPMSAAYWCTPLAPVAELARRLGGSVNDLVAALALRAALRGEGNAGEASLALPVSRRRREGAGVRNSIVMLRVTVPADAGLAAAVAAVHGQVTGFARSGEGDLRGAESGGYASYLPYRRERAALGGAEVRRVLMWPVPAPGARFGLLASSYGGELSFTARAAPGLSAEDLLAAVRAELAAEGVAAAGPAAPVEQVVVS</sequence>
<dbReference type="Pfam" id="PF03007">
    <property type="entry name" value="WS_DGAT_cat"/>
    <property type="match status" value="1"/>
</dbReference>
<dbReference type="RefSeq" id="WP_344772902.1">
    <property type="nucleotide sequence ID" value="NZ_BAABBX010000001.1"/>
</dbReference>
<evidence type="ECO:0000313" key="3">
    <source>
        <dbReference type="Proteomes" id="UP001500213"/>
    </source>
</evidence>
<gene>
    <name evidence="2" type="ORF">GCM10022288_02170</name>
</gene>
<dbReference type="Proteomes" id="UP001500213">
    <property type="component" value="Unassembled WGS sequence"/>
</dbReference>
<protein>
    <recommendedName>
        <fullName evidence="1">O-acyltransferase WSD1-like N-terminal domain-containing protein</fullName>
    </recommendedName>
</protein>
<proteinExistence type="predicted"/>
<comment type="caution">
    <text evidence="2">The sequence shown here is derived from an EMBL/GenBank/DDBJ whole genome shotgun (WGS) entry which is preliminary data.</text>
</comment>
<keyword evidence="3" id="KW-1185">Reference proteome</keyword>
<evidence type="ECO:0000259" key="1">
    <source>
        <dbReference type="Pfam" id="PF03007"/>
    </source>
</evidence>
<dbReference type="InterPro" id="IPR004255">
    <property type="entry name" value="O-acyltransferase_WSD1_N"/>
</dbReference>
<organism evidence="2 3">
    <name type="scientific">Gryllotalpicola kribbensis</name>
    <dbReference type="NCBI Taxonomy" id="993084"/>
    <lineage>
        <taxon>Bacteria</taxon>
        <taxon>Bacillati</taxon>
        <taxon>Actinomycetota</taxon>
        <taxon>Actinomycetes</taxon>
        <taxon>Micrococcales</taxon>
        <taxon>Microbacteriaceae</taxon>
        <taxon>Gryllotalpicola</taxon>
    </lineage>
</organism>
<reference evidence="3" key="1">
    <citation type="journal article" date="2019" name="Int. J. Syst. Evol. Microbiol.">
        <title>The Global Catalogue of Microorganisms (GCM) 10K type strain sequencing project: providing services to taxonomists for standard genome sequencing and annotation.</title>
        <authorList>
            <consortium name="The Broad Institute Genomics Platform"/>
            <consortium name="The Broad Institute Genome Sequencing Center for Infectious Disease"/>
            <person name="Wu L."/>
            <person name="Ma J."/>
        </authorList>
    </citation>
    <scope>NUCLEOTIDE SEQUENCE [LARGE SCALE GENOMIC DNA]</scope>
    <source>
        <strain evidence="3">JCM 17593</strain>
    </source>
</reference>
<name>A0ABP8AFJ9_9MICO</name>
<dbReference type="EMBL" id="BAABBX010000001">
    <property type="protein sequence ID" value="GAA4183179.1"/>
    <property type="molecule type" value="Genomic_DNA"/>
</dbReference>
<dbReference type="SUPFAM" id="SSF52777">
    <property type="entry name" value="CoA-dependent acyltransferases"/>
    <property type="match status" value="2"/>
</dbReference>